<dbReference type="InterPro" id="IPR016619">
    <property type="entry name" value="UCP014439_ACT"/>
</dbReference>
<feature type="domain" description="CASTOR ACT" evidence="1">
    <location>
        <begin position="163"/>
        <end position="208"/>
    </location>
</feature>
<dbReference type="Pfam" id="PF24367">
    <property type="entry name" value="DUF7523"/>
    <property type="match status" value="1"/>
</dbReference>
<evidence type="ECO:0000259" key="1">
    <source>
        <dbReference type="Pfam" id="PF13840"/>
    </source>
</evidence>
<gene>
    <name evidence="2" type="ORF">HY544_02000</name>
</gene>
<dbReference type="AlphaFoldDB" id="A0A8T3YMH6"/>
<protein>
    <recommendedName>
        <fullName evidence="1">CASTOR ACT domain-containing protein</fullName>
    </recommendedName>
</protein>
<dbReference type="InterPro" id="IPR045865">
    <property type="entry name" value="ACT-like_dom_sf"/>
</dbReference>
<dbReference type="InterPro" id="IPR027795">
    <property type="entry name" value="CASTOR_ACT_dom"/>
</dbReference>
<dbReference type="InterPro" id="IPR055945">
    <property type="entry name" value="DUF7523"/>
</dbReference>
<dbReference type="EMBL" id="JACQPB010000025">
    <property type="protein sequence ID" value="MBI4210258.1"/>
    <property type="molecule type" value="Genomic_DNA"/>
</dbReference>
<dbReference type="Gene3D" id="3.30.70.260">
    <property type="match status" value="1"/>
</dbReference>
<dbReference type="PIRSF" id="PIRSF014439">
    <property type="entry name" value="APE1894_ACT"/>
    <property type="match status" value="1"/>
</dbReference>
<dbReference type="Pfam" id="PF13840">
    <property type="entry name" value="ACT_7"/>
    <property type="match status" value="1"/>
</dbReference>
<reference evidence="2" key="1">
    <citation type="submission" date="2020-07" db="EMBL/GenBank/DDBJ databases">
        <title>Huge and variable diversity of episymbiotic CPR bacteria and DPANN archaea in groundwater ecosystems.</title>
        <authorList>
            <person name="He C.Y."/>
            <person name="Keren R."/>
            <person name="Whittaker M."/>
            <person name="Farag I.F."/>
            <person name="Doudna J."/>
            <person name="Cate J.H.D."/>
            <person name="Banfield J.F."/>
        </authorList>
    </citation>
    <scope>NUCLEOTIDE SEQUENCE</scope>
    <source>
        <strain evidence="2">NC_groundwater_1296_Ag_S-0.2um_52_80</strain>
    </source>
</reference>
<dbReference type="Proteomes" id="UP000732298">
    <property type="component" value="Unassembled WGS sequence"/>
</dbReference>
<comment type="caution">
    <text evidence="2">The sequence shown here is derived from an EMBL/GenBank/DDBJ whole genome shotgun (WGS) entry which is preliminary data.</text>
</comment>
<accession>A0A8T3YMH6</accession>
<dbReference type="SUPFAM" id="SSF55021">
    <property type="entry name" value="ACT-like"/>
    <property type="match status" value="1"/>
</dbReference>
<proteinExistence type="predicted"/>
<sequence length="212" mass="23559">MNTAKLVFEYLENRPSIKQCLKAGLINYSALARKIASELRLSGSASDAIMVACRRFSEKSKPAPETDSKIVRLVKSGKFEMRNRVSAFILSDDTAMLDRLLSIAKKAKTESDNFHLIQGTKTITVVLDDDFADEIEQSFAGHIVRARKGLLQITHKTSEKIEETPGFLSFLTSMLSESGINIYECASSWTDTIFLIDGKDAQKALALLDFRA</sequence>
<organism evidence="2 3">
    <name type="scientific">Candidatus Iainarchaeum sp</name>
    <dbReference type="NCBI Taxonomy" id="3101447"/>
    <lineage>
        <taxon>Archaea</taxon>
        <taxon>Candidatus Iainarchaeota</taxon>
        <taxon>Candidatus Iainarchaeia</taxon>
        <taxon>Candidatus Iainarchaeales</taxon>
        <taxon>Candidatus Iainarchaeaceae</taxon>
        <taxon>Candidatus Iainarchaeum</taxon>
    </lineage>
</organism>
<evidence type="ECO:0000313" key="2">
    <source>
        <dbReference type="EMBL" id="MBI4210258.1"/>
    </source>
</evidence>
<evidence type="ECO:0000313" key="3">
    <source>
        <dbReference type="Proteomes" id="UP000732298"/>
    </source>
</evidence>
<name>A0A8T3YMH6_9ARCH</name>